<dbReference type="Proteomes" id="UP001164712">
    <property type="component" value="Chromosome"/>
</dbReference>
<name>A0ABY7HTD0_9GAMM</name>
<protein>
    <submittedName>
        <fullName evidence="1">Uncharacterized protein</fullName>
    </submittedName>
</protein>
<accession>A0ABY7HTD0</accession>
<sequence>MSNSDERHTPSVSERRITLKLINSPLCGCEFQLTNDRTFFIVANQDTLDRCSTPNDNALIIPMNEGGVNFEVMLNNISTSPSVDIIEHGDSGTRSYQAIFNQKIAIGSLFIALKMADEPWSYDFTHADSVNIKVKGEWSQRKKPLFFASIILLGLTLAWFKVGKAANLLSSPSAAKELPRLNNNTAAPQPVILAPTRKTTTLKTRPEDIEQFLNQMDVIFTRQSNNNQTLFSFKGELDDGTLEQIKKLRNKYLSSNYDFAINLQDEKK</sequence>
<dbReference type="RefSeq" id="WP_045046705.1">
    <property type="nucleotide sequence ID" value="NZ_CP114058.1"/>
</dbReference>
<dbReference type="EMBL" id="CP114058">
    <property type="protein sequence ID" value="WAT02674.1"/>
    <property type="molecule type" value="Genomic_DNA"/>
</dbReference>
<proteinExistence type="predicted"/>
<organism evidence="1 2">
    <name type="scientific">Rouxiella chamberiensis</name>
    <dbReference type="NCBI Taxonomy" id="1513468"/>
    <lineage>
        <taxon>Bacteria</taxon>
        <taxon>Pseudomonadati</taxon>
        <taxon>Pseudomonadota</taxon>
        <taxon>Gammaproteobacteria</taxon>
        <taxon>Enterobacterales</taxon>
        <taxon>Yersiniaceae</taxon>
        <taxon>Rouxiella</taxon>
    </lineage>
</organism>
<gene>
    <name evidence="1" type="ORF">O1V66_09120</name>
</gene>
<keyword evidence="2" id="KW-1185">Reference proteome</keyword>
<dbReference type="Gene3D" id="2.60.200.20">
    <property type="match status" value="1"/>
</dbReference>
<dbReference type="Pfam" id="PF09480">
    <property type="entry name" value="PrgH"/>
    <property type="match status" value="1"/>
</dbReference>
<evidence type="ECO:0000313" key="2">
    <source>
        <dbReference type="Proteomes" id="UP001164712"/>
    </source>
</evidence>
<dbReference type="InterPro" id="IPR019029">
    <property type="entry name" value="T3SS_PrgH/EprH-like"/>
</dbReference>
<dbReference type="Gene3D" id="3.30.70.1770">
    <property type="match status" value="1"/>
</dbReference>
<reference evidence="1" key="1">
    <citation type="submission" date="2022-12" db="EMBL/GenBank/DDBJ databases">
        <title>Complete genome sequence of an Australian strain of Rouxiella badensis DAR84756 and resolution of the R. badensis DSM100043 and R. chamberiensis DSM28324 genomes.</title>
        <authorList>
            <person name="Paul S."/>
            <person name="Anderson P.J."/>
            <person name="Maynard G."/>
            <person name="Dyall-Smith M."/>
            <person name="Kudinha T."/>
        </authorList>
    </citation>
    <scope>NUCLEOTIDE SEQUENCE</scope>
    <source>
        <strain evidence="1">DSM 28324</strain>
    </source>
</reference>
<evidence type="ECO:0000313" key="1">
    <source>
        <dbReference type="EMBL" id="WAT02674.1"/>
    </source>
</evidence>